<feature type="signal peptide" evidence="9">
    <location>
        <begin position="1"/>
        <end position="27"/>
    </location>
</feature>
<dbReference type="InterPro" id="IPR046956">
    <property type="entry name" value="RLP23-like"/>
</dbReference>
<dbReference type="STRING" id="542762.A0A4S4DS40"/>
<organism evidence="11 12">
    <name type="scientific">Camellia sinensis var. sinensis</name>
    <name type="common">China tea</name>
    <dbReference type="NCBI Taxonomy" id="542762"/>
    <lineage>
        <taxon>Eukaryota</taxon>
        <taxon>Viridiplantae</taxon>
        <taxon>Streptophyta</taxon>
        <taxon>Embryophyta</taxon>
        <taxon>Tracheophyta</taxon>
        <taxon>Spermatophyta</taxon>
        <taxon>Magnoliopsida</taxon>
        <taxon>eudicotyledons</taxon>
        <taxon>Gunneridae</taxon>
        <taxon>Pentapetalae</taxon>
        <taxon>asterids</taxon>
        <taxon>Ericales</taxon>
        <taxon>Theaceae</taxon>
        <taxon>Camellia</taxon>
    </lineage>
</organism>
<comment type="caution">
    <text evidence="11">The sequence shown here is derived from an EMBL/GenBank/DDBJ whole genome shotgun (WGS) entry which is preliminary data.</text>
</comment>
<feature type="chain" id="PRO_5020191424" description="Leucine-rich repeat-containing N-terminal plant-type domain-containing protein" evidence="9">
    <location>
        <begin position="28"/>
        <end position="226"/>
    </location>
</feature>
<gene>
    <name evidence="11" type="ORF">TEA_000259</name>
</gene>
<evidence type="ECO:0000256" key="4">
    <source>
        <dbReference type="ARBA" id="ARBA00022729"/>
    </source>
</evidence>
<evidence type="ECO:0000313" key="11">
    <source>
        <dbReference type="EMBL" id="THG06001.1"/>
    </source>
</evidence>
<sequence length="226" mass="25838">MTMNRSMQPVAILFFLFVFLTITSVHFSFCNANHDVVMCMESERQALSAFKQGLVDPSNRLYSWEVEDDCCKWEGVVCNNLTGHVLELHLQNPNTSFDFDYELYGYWFKRSALRGEINPSLLNLKHLKYLDLSLNDFGGIPIPSFIESLASLRCLNLSEAGFAGSIPHQLGNLSSLRFLSLKSLNFDFGFDFSSMYVENLQWLLGLSHLEHLDLSYVNLTKAPNWL</sequence>
<evidence type="ECO:0000256" key="7">
    <source>
        <dbReference type="ARBA" id="ARBA00023136"/>
    </source>
</evidence>
<evidence type="ECO:0000256" key="3">
    <source>
        <dbReference type="ARBA" id="ARBA00022692"/>
    </source>
</evidence>
<dbReference type="Pfam" id="PF08263">
    <property type="entry name" value="LRRNT_2"/>
    <property type="match status" value="1"/>
</dbReference>
<protein>
    <recommendedName>
        <fullName evidence="10">Leucine-rich repeat-containing N-terminal plant-type domain-containing protein</fullName>
    </recommendedName>
</protein>
<feature type="domain" description="Leucine-rich repeat-containing N-terminal plant-type" evidence="10">
    <location>
        <begin position="41"/>
        <end position="79"/>
    </location>
</feature>
<keyword evidence="12" id="KW-1185">Reference proteome</keyword>
<keyword evidence="5" id="KW-0677">Repeat</keyword>
<dbReference type="GO" id="GO:0016020">
    <property type="term" value="C:membrane"/>
    <property type="evidence" value="ECO:0007669"/>
    <property type="project" value="UniProtKB-SubCell"/>
</dbReference>
<dbReference type="SUPFAM" id="SSF52058">
    <property type="entry name" value="L domain-like"/>
    <property type="match status" value="1"/>
</dbReference>
<keyword evidence="2" id="KW-0433">Leucine-rich repeat</keyword>
<evidence type="ECO:0000256" key="6">
    <source>
        <dbReference type="ARBA" id="ARBA00022989"/>
    </source>
</evidence>
<evidence type="ECO:0000256" key="5">
    <source>
        <dbReference type="ARBA" id="ARBA00022737"/>
    </source>
</evidence>
<evidence type="ECO:0000256" key="2">
    <source>
        <dbReference type="ARBA" id="ARBA00022614"/>
    </source>
</evidence>
<dbReference type="PANTHER" id="PTHR48063:SF98">
    <property type="entry name" value="LRR RECEPTOR-LIKE SERINE_THREONINE-PROTEIN KINASE FLS2"/>
    <property type="match status" value="1"/>
</dbReference>
<evidence type="ECO:0000256" key="8">
    <source>
        <dbReference type="ARBA" id="ARBA00023180"/>
    </source>
</evidence>
<proteinExistence type="predicted"/>
<keyword evidence="3" id="KW-0812">Transmembrane</keyword>
<dbReference type="AlphaFoldDB" id="A0A4S4DS40"/>
<accession>A0A4S4DS40</accession>
<dbReference type="Proteomes" id="UP000306102">
    <property type="component" value="Unassembled WGS sequence"/>
</dbReference>
<keyword evidence="4 9" id="KW-0732">Signal</keyword>
<evidence type="ECO:0000313" key="12">
    <source>
        <dbReference type="Proteomes" id="UP000306102"/>
    </source>
</evidence>
<reference evidence="11 12" key="1">
    <citation type="journal article" date="2018" name="Proc. Natl. Acad. Sci. U.S.A.">
        <title>Draft genome sequence of Camellia sinensis var. sinensis provides insights into the evolution of the tea genome and tea quality.</title>
        <authorList>
            <person name="Wei C."/>
            <person name="Yang H."/>
            <person name="Wang S."/>
            <person name="Zhao J."/>
            <person name="Liu C."/>
            <person name="Gao L."/>
            <person name="Xia E."/>
            <person name="Lu Y."/>
            <person name="Tai Y."/>
            <person name="She G."/>
            <person name="Sun J."/>
            <person name="Cao H."/>
            <person name="Tong W."/>
            <person name="Gao Q."/>
            <person name="Li Y."/>
            <person name="Deng W."/>
            <person name="Jiang X."/>
            <person name="Wang W."/>
            <person name="Chen Q."/>
            <person name="Zhang S."/>
            <person name="Li H."/>
            <person name="Wu J."/>
            <person name="Wang P."/>
            <person name="Li P."/>
            <person name="Shi C."/>
            <person name="Zheng F."/>
            <person name="Jian J."/>
            <person name="Huang B."/>
            <person name="Shan D."/>
            <person name="Shi M."/>
            <person name="Fang C."/>
            <person name="Yue Y."/>
            <person name="Li F."/>
            <person name="Li D."/>
            <person name="Wei S."/>
            <person name="Han B."/>
            <person name="Jiang C."/>
            <person name="Yin Y."/>
            <person name="Xia T."/>
            <person name="Zhang Z."/>
            <person name="Bennetzen J.L."/>
            <person name="Zhao S."/>
            <person name="Wan X."/>
        </authorList>
    </citation>
    <scope>NUCLEOTIDE SEQUENCE [LARGE SCALE GENOMIC DNA]</scope>
    <source>
        <strain evidence="12">cv. Shuchazao</strain>
        <tissue evidence="11">Leaf</tissue>
    </source>
</reference>
<name>A0A4S4DS40_CAMSN</name>
<dbReference type="PANTHER" id="PTHR48063">
    <property type="entry name" value="LRR RECEPTOR-LIKE KINASE"/>
    <property type="match status" value="1"/>
</dbReference>
<comment type="subcellular location">
    <subcellularLocation>
        <location evidence="1">Membrane</location>
        <topology evidence="1">Single-pass type I membrane protein</topology>
    </subcellularLocation>
</comment>
<evidence type="ECO:0000256" key="9">
    <source>
        <dbReference type="SAM" id="SignalP"/>
    </source>
</evidence>
<dbReference type="EMBL" id="SDRB02010521">
    <property type="protein sequence ID" value="THG06001.1"/>
    <property type="molecule type" value="Genomic_DNA"/>
</dbReference>
<dbReference type="InterPro" id="IPR032675">
    <property type="entry name" value="LRR_dom_sf"/>
</dbReference>
<evidence type="ECO:0000259" key="10">
    <source>
        <dbReference type="Pfam" id="PF08263"/>
    </source>
</evidence>
<keyword evidence="6" id="KW-1133">Transmembrane helix</keyword>
<dbReference type="Gene3D" id="3.80.10.10">
    <property type="entry name" value="Ribonuclease Inhibitor"/>
    <property type="match status" value="1"/>
</dbReference>
<keyword evidence="8" id="KW-0325">Glycoprotein</keyword>
<dbReference type="Pfam" id="PF00560">
    <property type="entry name" value="LRR_1"/>
    <property type="match status" value="2"/>
</dbReference>
<dbReference type="InterPro" id="IPR001611">
    <property type="entry name" value="Leu-rich_rpt"/>
</dbReference>
<evidence type="ECO:0000256" key="1">
    <source>
        <dbReference type="ARBA" id="ARBA00004479"/>
    </source>
</evidence>
<keyword evidence="7" id="KW-0472">Membrane</keyword>
<dbReference type="InterPro" id="IPR013210">
    <property type="entry name" value="LRR_N_plant-typ"/>
</dbReference>